<keyword evidence="2" id="KW-1185">Reference proteome</keyword>
<reference evidence="1 2" key="1">
    <citation type="submission" date="2021-06" db="EMBL/GenBank/DDBJ databases">
        <title>Caerostris darwini draft genome.</title>
        <authorList>
            <person name="Kono N."/>
            <person name="Arakawa K."/>
        </authorList>
    </citation>
    <scope>NUCLEOTIDE SEQUENCE [LARGE SCALE GENOMIC DNA]</scope>
</reference>
<organism evidence="1 2">
    <name type="scientific">Caerostris darwini</name>
    <dbReference type="NCBI Taxonomy" id="1538125"/>
    <lineage>
        <taxon>Eukaryota</taxon>
        <taxon>Metazoa</taxon>
        <taxon>Ecdysozoa</taxon>
        <taxon>Arthropoda</taxon>
        <taxon>Chelicerata</taxon>
        <taxon>Arachnida</taxon>
        <taxon>Araneae</taxon>
        <taxon>Araneomorphae</taxon>
        <taxon>Entelegynae</taxon>
        <taxon>Araneoidea</taxon>
        <taxon>Araneidae</taxon>
        <taxon>Caerostris</taxon>
    </lineage>
</organism>
<name>A0AAV4V4D4_9ARAC</name>
<proteinExistence type="predicted"/>
<protein>
    <submittedName>
        <fullName evidence="1">Uncharacterized protein</fullName>
    </submittedName>
</protein>
<evidence type="ECO:0000313" key="1">
    <source>
        <dbReference type="EMBL" id="GIY64873.1"/>
    </source>
</evidence>
<comment type="caution">
    <text evidence="1">The sequence shown here is derived from an EMBL/GenBank/DDBJ whole genome shotgun (WGS) entry which is preliminary data.</text>
</comment>
<accession>A0AAV4V4D4</accession>
<dbReference type="EMBL" id="BPLQ01012353">
    <property type="protein sequence ID" value="GIY64873.1"/>
    <property type="molecule type" value="Genomic_DNA"/>
</dbReference>
<dbReference type="AlphaFoldDB" id="A0AAV4V4D4"/>
<evidence type="ECO:0000313" key="2">
    <source>
        <dbReference type="Proteomes" id="UP001054837"/>
    </source>
</evidence>
<sequence length="96" mass="11251">MLSGRKEANGEALYLIRENVDDIADYSTINSGKDAIFQRSPSFDPANRVTLSWHNIDVYVKPKGRNYCNFRKRSDEQKQLLHNGKWILFWTSRWTA</sequence>
<gene>
    <name evidence="1" type="ORF">CDAR_240142</name>
</gene>
<dbReference type="Proteomes" id="UP001054837">
    <property type="component" value="Unassembled WGS sequence"/>
</dbReference>